<name>A0AAE8ZMI9_CAEBR</name>
<dbReference type="EMBL" id="CP090896">
    <property type="protein sequence ID" value="ULT79815.1"/>
    <property type="molecule type" value="Genomic_DNA"/>
</dbReference>
<dbReference type="Proteomes" id="UP000827892">
    <property type="component" value="Chromosome X"/>
</dbReference>
<dbReference type="AlphaFoldDB" id="A0AAE8ZMI9"/>
<evidence type="ECO:0000256" key="1">
    <source>
        <dbReference type="SAM" id="MobiDB-lite"/>
    </source>
</evidence>
<feature type="compositionally biased region" description="Polar residues" evidence="1">
    <location>
        <begin position="92"/>
        <end position="113"/>
    </location>
</feature>
<evidence type="ECO:0000313" key="3">
    <source>
        <dbReference type="EMBL" id="UMM39121.1"/>
    </source>
</evidence>
<accession>A0AAE8ZMI9</accession>
<reference evidence="3 5" key="1">
    <citation type="submission" date="2022-04" db="EMBL/GenBank/DDBJ databases">
        <title>Chromosome-level reference genomes for two strains of Caenorhabditis briggsae: an improved platform for comparative genomics.</title>
        <authorList>
            <person name="Stevens L."/>
            <person name="Andersen E."/>
        </authorList>
    </citation>
    <scope>NUCLEOTIDE SEQUENCE [LARGE SCALE GENOMIC DNA]</scope>
    <source>
        <strain evidence="3">VX34</strain>
        <tissue evidence="3">Whole-organism</tissue>
    </source>
</reference>
<organism evidence="2 4">
    <name type="scientific">Caenorhabditis briggsae</name>
    <dbReference type="NCBI Taxonomy" id="6238"/>
    <lineage>
        <taxon>Eukaryota</taxon>
        <taxon>Metazoa</taxon>
        <taxon>Ecdysozoa</taxon>
        <taxon>Nematoda</taxon>
        <taxon>Chromadorea</taxon>
        <taxon>Rhabditida</taxon>
        <taxon>Rhabditina</taxon>
        <taxon>Rhabditomorpha</taxon>
        <taxon>Rhabditoidea</taxon>
        <taxon>Rhabditidae</taxon>
        <taxon>Peloderinae</taxon>
        <taxon>Caenorhabditis</taxon>
    </lineage>
</organism>
<feature type="compositionally biased region" description="Polar residues" evidence="1">
    <location>
        <begin position="31"/>
        <end position="41"/>
    </location>
</feature>
<feature type="compositionally biased region" description="Basic and acidic residues" evidence="1">
    <location>
        <begin position="68"/>
        <end position="77"/>
    </location>
</feature>
<evidence type="ECO:0000313" key="2">
    <source>
        <dbReference type="EMBL" id="ULT79815.1"/>
    </source>
</evidence>
<gene>
    <name evidence="2" type="ORF">L3Y34_010417</name>
    <name evidence="3" type="ORF">L5515_016314</name>
</gene>
<feature type="compositionally biased region" description="Basic and acidic residues" evidence="1">
    <location>
        <begin position="1"/>
        <end position="16"/>
    </location>
</feature>
<dbReference type="Proteomes" id="UP000829354">
    <property type="component" value="Chromosome X"/>
</dbReference>
<reference evidence="2 4" key="2">
    <citation type="submission" date="2022-05" db="EMBL/GenBank/DDBJ databases">
        <title>Chromosome-level reference genomes for two strains of Caenorhabditis briggsae: an improved platform for comparative genomics.</title>
        <authorList>
            <person name="Stevens L."/>
            <person name="Andersen E.C."/>
        </authorList>
    </citation>
    <scope>NUCLEOTIDE SEQUENCE [LARGE SCALE GENOMIC DNA]</scope>
    <source>
        <strain evidence="2">QX1410_ONT</strain>
        <tissue evidence="2">Whole-organism</tissue>
    </source>
</reference>
<protein>
    <submittedName>
        <fullName evidence="2">Uncharacterized protein</fullName>
    </submittedName>
</protein>
<feature type="compositionally biased region" description="Acidic residues" evidence="1">
    <location>
        <begin position="42"/>
        <end position="52"/>
    </location>
</feature>
<feature type="region of interest" description="Disordered" evidence="1">
    <location>
        <begin position="1"/>
        <end position="113"/>
    </location>
</feature>
<dbReference type="EMBL" id="CP092625">
    <property type="protein sequence ID" value="UMM39121.1"/>
    <property type="molecule type" value="Genomic_DNA"/>
</dbReference>
<sequence>MMDDCRTPTPEKDSKDALTSPTPPTSNDSSRAVSEVSNESDGLSEEVSDESETLSGGHSDASNAPSGERSDKSETPSEKSGAWNDAADAPERTSSTAAVQDQQGTSVTSAPQMAQQATSFIDRPNLFPRYMPLSAEHFFAHCQPRDHLIFHHNDFMIKMYHQLHPLSFSDHGIRDVVQNLYNHIISADMIFGDIARGKPILMREMQQQVRDLGNIMHLNNLLPPPLMSSMPPPNPLKRKDAPTEVTYTCFEPKNIRLIAKFEDQRLNQ</sequence>
<proteinExistence type="predicted"/>
<keyword evidence="5" id="KW-1185">Reference proteome</keyword>
<evidence type="ECO:0000313" key="4">
    <source>
        <dbReference type="Proteomes" id="UP000827892"/>
    </source>
</evidence>
<evidence type="ECO:0000313" key="5">
    <source>
        <dbReference type="Proteomes" id="UP000829354"/>
    </source>
</evidence>
<feature type="compositionally biased region" description="Polar residues" evidence="1">
    <location>
        <begin position="53"/>
        <end position="65"/>
    </location>
</feature>